<sequence>MNEVTGCTCSGHGCTCSGHGRMTNFTCSQLIEVGSSPAAINFGVTLVGTFVFGILSEEHPRFEAVS</sequence>
<gene>
    <name evidence="1" type="ORF">AYBTSS11_LOCUS24216</name>
</gene>
<dbReference type="EMBL" id="OY731405">
    <property type="protein sequence ID" value="CAJ1972167.1"/>
    <property type="molecule type" value="Genomic_DNA"/>
</dbReference>
<evidence type="ECO:0000313" key="1">
    <source>
        <dbReference type="EMBL" id="CAJ1972167.1"/>
    </source>
</evidence>
<proteinExistence type="predicted"/>
<keyword evidence="2" id="KW-1185">Reference proteome</keyword>
<organism evidence="1 2">
    <name type="scientific">Sphenostylis stenocarpa</name>
    <dbReference type="NCBI Taxonomy" id="92480"/>
    <lineage>
        <taxon>Eukaryota</taxon>
        <taxon>Viridiplantae</taxon>
        <taxon>Streptophyta</taxon>
        <taxon>Embryophyta</taxon>
        <taxon>Tracheophyta</taxon>
        <taxon>Spermatophyta</taxon>
        <taxon>Magnoliopsida</taxon>
        <taxon>eudicotyledons</taxon>
        <taxon>Gunneridae</taxon>
        <taxon>Pentapetalae</taxon>
        <taxon>rosids</taxon>
        <taxon>fabids</taxon>
        <taxon>Fabales</taxon>
        <taxon>Fabaceae</taxon>
        <taxon>Papilionoideae</taxon>
        <taxon>50 kb inversion clade</taxon>
        <taxon>NPAAA clade</taxon>
        <taxon>indigoferoid/millettioid clade</taxon>
        <taxon>Phaseoleae</taxon>
        <taxon>Sphenostylis</taxon>
    </lineage>
</organism>
<dbReference type="AlphaFoldDB" id="A0AA86TLN5"/>
<dbReference type="Proteomes" id="UP001189624">
    <property type="component" value="Chromosome 8"/>
</dbReference>
<reference evidence="1" key="1">
    <citation type="submission" date="2023-10" db="EMBL/GenBank/DDBJ databases">
        <authorList>
            <person name="Domelevo Entfellner J.-B."/>
        </authorList>
    </citation>
    <scope>NUCLEOTIDE SEQUENCE</scope>
</reference>
<protein>
    <submittedName>
        <fullName evidence="1">Uncharacterized protein</fullName>
    </submittedName>
</protein>
<name>A0AA86TLN5_9FABA</name>
<dbReference type="Gramene" id="rna-AYBTSS11_LOCUS24216">
    <property type="protein sequence ID" value="CAJ1972167.1"/>
    <property type="gene ID" value="gene-AYBTSS11_LOCUS24216"/>
</dbReference>
<evidence type="ECO:0000313" key="2">
    <source>
        <dbReference type="Proteomes" id="UP001189624"/>
    </source>
</evidence>
<accession>A0AA86TLN5</accession>